<keyword evidence="7 9" id="KW-0472">Membrane</keyword>
<feature type="transmembrane region" description="Helical" evidence="9">
    <location>
        <begin position="424"/>
        <end position="448"/>
    </location>
</feature>
<evidence type="ECO:0000313" key="13">
    <source>
        <dbReference type="Proteomes" id="UP000326396"/>
    </source>
</evidence>
<sequence>MAMVDDQSTTCLVLGGRSFVGRCLVARLLKLGNWIVRVADSDQSLQLDPDLSYDSHLKHAVFTGRASYFHVDVCNKKSIVNAIEGSSVVFYVDDDSSFNHDFFSGYMIIVQGVKNVINACQECKVKRLIYNSTADVVLDNSHDIHNGNETLLYATKFKNIYSELKAQAEATVLLANDMDGLLTCALRPSNIFGPGDRKLLPSLVDVAKSGWAKFIIGSDGSICDYTYVENVAHALICAEAALVSRMVSVSGKVFFITNIEPMSSWEFSLHMLEGLGYYRPMVKLPAVVVRLIVNLIKWMHSKTNFRNNSNYSVHNIVQLMSYTTTYDCSAAQHHIEYSPVVLMDEGITSTIESFSHLAKGSSSVILDKLYEQSKMEQLLGDGEVAEILLWRDERKSFFCFCGVISLFYWFFLCERTVVSSTAQLLLLITFCLYGYSILSTEMSSYFHFEVSETGMRNFVRNALNIWNGVSHVLRSLAQGRNWSLFFEVVVLLYVFKLFVVNSFPTSLGIVRSGNRRITRDFKRANEALYGIRDIFAAVEHINPTFNIERFSRSQHWTSPVTHWGCDAVYGGDRNGGGDKSGGDRTPEVEGAVVRAQQG</sequence>
<evidence type="ECO:0000256" key="7">
    <source>
        <dbReference type="ARBA" id="ARBA00023136"/>
    </source>
</evidence>
<evidence type="ECO:0000256" key="2">
    <source>
        <dbReference type="ARBA" id="ARBA00022692"/>
    </source>
</evidence>
<keyword evidence="4" id="KW-0521">NADP</keyword>
<feature type="domain" description="Reticulon" evidence="11">
    <location>
        <begin position="384"/>
        <end position="498"/>
    </location>
</feature>
<feature type="region of interest" description="Disordered" evidence="8">
    <location>
        <begin position="573"/>
        <end position="598"/>
    </location>
</feature>
<evidence type="ECO:0008006" key="14">
    <source>
        <dbReference type="Google" id="ProtNLM"/>
    </source>
</evidence>
<dbReference type="Gene3D" id="3.40.50.720">
    <property type="entry name" value="NAD(P)-binding Rossmann-like Domain"/>
    <property type="match status" value="1"/>
</dbReference>
<feature type="domain" description="3-beta hydroxysteroid dehydrogenase/isomerase" evidence="10">
    <location>
        <begin position="12"/>
        <end position="285"/>
    </location>
</feature>
<dbReference type="GO" id="GO:0005789">
    <property type="term" value="C:endoplasmic reticulum membrane"/>
    <property type="evidence" value="ECO:0007669"/>
    <property type="project" value="UniProtKB-SubCell"/>
</dbReference>
<evidence type="ECO:0000256" key="8">
    <source>
        <dbReference type="SAM" id="MobiDB-lite"/>
    </source>
</evidence>
<evidence type="ECO:0000259" key="10">
    <source>
        <dbReference type="Pfam" id="PF01073"/>
    </source>
</evidence>
<reference evidence="12 13" key="1">
    <citation type="submission" date="2019-05" db="EMBL/GenBank/DDBJ databases">
        <title>Mikania micrantha, genome provides insights into the molecular mechanism of rapid growth.</title>
        <authorList>
            <person name="Liu B."/>
        </authorList>
    </citation>
    <scope>NUCLEOTIDE SEQUENCE [LARGE SCALE GENOMIC DNA]</scope>
    <source>
        <strain evidence="12">NLD-2019</strain>
        <tissue evidence="12">Leaf</tissue>
    </source>
</reference>
<dbReference type="InterPro" id="IPR002225">
    <property type="entry name" value="3Beta_OHSteriod_DH/Estase"/>
</dbReference>
<evidence type="ECO:0000256" key="6">
    <source>
        <dbReference type="ARBA" id="ARBA00023002"/>
    </source>
</evidence>
<organism evidence="12 13">
    <name type="scientific">Mikania micrantha</name>
    <name type="common">bitter vine</name>
    <dbReference type="NCBI Taxonomy" id="192012"/>
    <lineage>
        <taxon>Eukaryota</taxon>
        <taxon>Viridiplantae</taxon>
        <taxon>Streptophyta</taxon>
        <taxon>Embryophyta</taxon>
        <taxon>Tracheophyta</taxon>
        <taxon>Spermatophyta</taxon>
        <taxon>Magnoliopsida</taxon>
        <taxon>eudicotyledons</taxon>
        <taxon>Gunneridae</taxon>
        <taxon>Pentapetalae</taxon>
        <taxon>asterids</taxon>
        <taxon>campanulids</taxon>
        <taxon>Asterales</taxon>
        <taxon>Asteraceae</taxon>
        <taxon>Asteroideae</taxon>
        <taxon>Heliantheae alliance</taxon>
        <taxon>Eupatorieae</taxon>
        <taxon>Mikania</taxon>
    </lineage>
</organism>
<evidence type="ECO:0000259" key="11">
    <source>
        <dbReference type="Pfam" id="PF02453"/>
    </source>
</evidence>
<evidence type="ECO:0000256" key="4">
    <source>
        <dbReference type="ARBA" id="ARBA00022857"/>
    </source>
</evidence>
<gene>
    <name evidence="12" type="ORF">E3N88_08102</name>
</gene>
<dbReference type="GO" id="GO:0016616">
    <property type="term" value="F:oxidoreductase activity, acting on the CH-OH group of donors, NAD or NADP as acceptor"/>
    <property type="evidence" value="ECO:0007669"/>
    <property type="project" value="InterPro"/>
</dbReference>
<dbReference type="InterPro" id="IPR003388">
    <property type="entry name" value="Reticulon"/>
</dbReference>
<dbReference type="GO" id="GO:0006694">
    <property type="term" value="P:steroid biosynthetic process"/>
    <property type="evidence" value="ECO:0007669"/>
    <property type="project" value="InterPro"/>
</dbReference>
<evidence type="ECO:0000313" key="12">
    <source>
        <dbReference type="EMBL" id="KAD6453397.1"/>
    </source>
</evidence>
<dbReference type="InterPro" id="IPR050425">
    <property type="entry name" value="NAD(P)_dehydrat-like"/>
</dbReference>
<keyword evidence="2 9" id="KW-0812">Transmembrane</keyword>
<dbReference type="InterPro" id="IPR036291">
    <property type="entry name" value="NAD(P)-bd_dom_sf"/>
</dbReference>
<dbReference type="Proteomes" id="UP000326396">
    <property type="component" value="Linkage Group LG12"/>
</dbReference>
<feature type="transmembrane region" description="Helical" evidence="9">
    <location>
        <begin position="484"/>
        <end position="510"/>
    </location>
</feature>
<dbReference type="Pfam" id="PF02453">
    <property type="entry name" value="Reticulon"/>
    <property type="match status" value="1"/>
</dbReference>
<comment type="subcellular location">
    <subcellularLocation>
        <location evidence="1">Endoplasmic reticulum membrane</location>
        <topology evidence="1">Multi-pass membrane protein</topology>
    </subcellularLocation>
</comment>
<evidence type="ECO:0000256" key="3">
    <source>
        <dbReference type="ARBA" id="ARBA00022824"/>
    </source>
</evidence>
<dbReference type="EMBL" id="SZYD01000004">
    <property type="protein sequence ID" value="KAD6453397.1"/>
    <property type="molecule type" value="Genomic_DNA"/>
</dbReference>
<accession>A0A5N6PGA3</accession>
<feature type="transmembrane region" description="Helical" evidence="9">
    <location>
        <begin position="395"/>
        <end position="412"/>
    </location>
</feature>
<dbReference type="PANTHER" id="PTHR10366:SF639">
    <property type="entry name" value="3BETA-HYDROXYSTEROID-DEHYDROGENASE_DECARBOXYLASE ISOFORM 3"/>
    <property type="match status" value="1"/>
</dbReference>
<keyword evidence="13" id="KW-1185">Reference proteome</keyword>
<protein>
    <recommendedName>
        <fullName evidence="14">Reticulon-like protein</fullName>
    </recommendedName>
</protein>
<dbReference type="Pfam" id="PF01073">
    <property type="entry name" value="3Beta_HSD"/>
    <property type="match status" value="1"/>
</dbReference>
<keyword evidence="5 9" id="KW-1133">Transmembrane helix</keyword>
<name>A0A5N6PGA3_9ASTR</name>
<keyword evidence="6" id="KW-0560">Oxidoreductase</keyword>
<evidence type="ECO:0000256" key="9">
    <source>
        <dbReference type="SAM" id="Phobius"/>
    </source>
</evidence>
<dbReference type="PANTHER" id="PTHR10366">
    <property type="entry name" value="NAD DEPENDENT EPIMERASE/DEHYDRATASE"/>
    <property type="match status" value="1"/>
</dbReference>
<dbReference type="SUPFAM" id="SSF51735">
    <property type="entry name" value="NAD(P)-binding Rossmann-fold domains"/>
    <property type="match status" value="1"/>
</dbReference>
<evidence type="ECO:0000256" key="1">
    <source>
        <dbReference type="ARBA" id="ARBA00004477"/>
    </source>
</evidence>
<keyword evidence="3" id="KW-0256">Endoplasmic reticulum</keyword>
<dbReference type="OrthoDB" id="10058185at2759"/>
<comment type="caution">
    <text evidence="12">The sequence shown here is derived from an EMBL/GenBank/DDBJ whole genome shotgun (WGS) entry which is preliminary data.</text>
</comment>
<dbReference type="AlphaFoldDB" id="A0A5N6PGA3"/>
<proteinExistence type="predicted"/>
<evidence type="ECO:0000256" key="5">
    <source>
        <dbReference type="ARBA" id="ARBA00022989"/>
    </source>
</evidence>